<dbReference type="InterPro" id="IPR044016">
    <property type="entry name" value="Big_13"/>
</dbReference>
<dbReference type="Proteomes" id="UP000275663">
    <property type="component" value="Chromosome"/>
</dbReference>
<accession>A0A3Q9BRW1</accession>
<dbReference type="SUPFAM" id="SSF49899">
    <property type="entry name" value="Concanavalin A-like lectins/glucanases"/>
    <property type="match status" value="1"/>
</dbReference>
<dbReference type="InterPro" id="IPR013320">
    <property type="entry name" value="ConA-like_dom_sf"/>
</dbReference>
<dbReference type="NCBIfam" id="NF033510">
    <property type="entry name" value="Ca_tandemer"/>
    <property type="match status" value="27"/>
</dbReference>
<dbReference type="NCBIfam" id="TIGR03661">
    <property type="entry name" value="T1SS_VCA0849"/>
    <property type="match status" value="1"/>
</dbReference>
<evidence type="ECO:0000313" key="4">
    <source>
        <dbReference type="Proteomes" id="UP000275663"/>
    </source>
</evidence>
<dbReference type="Pfam" id="PF19077">
    <property type="entry name" value="Big_13"/>
    <property type="match status" value="2"/>
</dbReference>
<dbReference type="InterPro" id="IPR018511">
    <property type="entry name" value="Hemolysin-typ_Ca-bd_CS"/>
</dbReference>
<name>A0A3Q9BRW1_9BURK</name>
<dbReference type="PROSITE" id="PS00018">
    <property type="entry name" value="EF_HAND_1"/>
    <property type="match status" value="2"/>
</dbReference>
<dbReference type="NCBIfam" id="NF012196">
    <property type="entry name" value="Ig_like_ice"/>
    <property type="match status" value="25"/>
</dbReference>
<dbReference type="EMBL" id="CP034464">
    <property type="protein sequence ID" value="AZP13124.1"/>
    <property type="molecule type" value="Genomic_DNA"/>
</dbReference>
<evidence type="ECO:0000256" key="1">
    <source>
        <dbReference type="SAM" id="MobiDB-lite"/>
    </source>
</evidence>
<dbReference type="InterPro" id="IPR018247">
    <property type="entry name" value="EF_Hand_1_Ca_BS"/>
</dbReference>
<evidence type="ECO:0000259" key="2">
    <source>
        <dbReference type="PROSITE" id="PS50268"/>
    </source>
</evidence>
<sequence>MASSANIVGKVVALQGQAIVRSADGSQHQLHLGDVIYENDVIVTEANGRVELAFDQGRNYLLREGETVTLDASVYAPAQTEIAAAALLPDAALAANVANAVIGGNSLDKLLEETAAGLGGGDVGDGNGFVQLDRIAEAVTPQSFFGAAATTATILPIERSAGLLANAIDNASPVITVDAPDNTNDSTPSISGTSNLPAGSTISLLITDSGGTQQTITAIVQPNGTYSATPTTALSDGSYSVVASGKDSSGNPATGTDGGSVDATPPVITVQAPDNTSDNTPTISGSSDLPVGSTITLVVTDSSGKSQTITATVQTGGIYNATPALPLADGTYKVVASGRDAAGNQATSTDDGSVDTTATAAPTITITTDSNNDGLISKTELGAATTVAVTVALPGTAKAGDTLTITDGTTPQSHVLTAAEISAGSYSSTVAKPAEGASLTVTATVTDQAGNVSAPGTDSATLDTTATAAPTITITTDSNNDGLISKAELGAASTVAVTVALPGTAKAGDTLTITDGTTPQSHVLTAAEITAGTYSSTVAKPAEGATLSVSATVTDQAGNVSAPGTDTAVLDTTASASITIATVAGDDIVNAAESNKPVTLSGTVSGDAKAGDIVTLTVGTHTYNATVTGTAGNYSYSVAVPGADLLGNGNVHASVSSTDGAGNPAVATADHTYTVDTTASASITIATVAGDDIVNAAESGSGKLVTLSGTVGGDAKAGDIVTLTVGTHTYNATVTGTAGNYSYSVAVPGADLLGNGNVHASVSSTDTAGNPAVATADHTYTVDTTASASITIATVAGDDIVNAAESNKPVTLSGTVGGDAKAGDIVTLTVGTHTYNATVTGTAGNYSYSVAVPGADLLGNGNVHASVSSTDAAGNPAVATADHTYTVDTTANASITIATVAGDDIVNAAESNKPVTLSGTVSGDAKAGDIVTLTVGTHTYNATVTGTAGNYSYSVAVPGADLLGSSNVHASVSTMSASGNPSTAATDHTYTVDTTASASITIATVAGDDIVNAAESNKPVTLSGTVGGDAKAGDIVTLTVGTHTYNATVTGTAGNYSYSVAVPGADLLGNGNVHASVSSTDTAGNPAVATADHTYTVDTTANASITIATVAGDDIVNAAESNKPVTLSGTVSGDAKAGDIVTLTVGTHTYNATVTGTAGNYSYSVAVPGADLLGNGNVHASVSTMSASGNPSTAATDHTYTVDTTASASITIATVAGDDIVNAAESNKPVTLSGTVSGDAKAGDIVTLTVGTHTYNATVTGTAGNYSYSVAVPGADLLGNGNVHASVSSTDAAGNPAVATADHTYTVDTTASASITIATVAGDDIVNAAESNKPVTLSGTVSGDAKAGDIVTLTVGTHTYNATVTGTAGNYSYSVAVPGADLLGNGNVHASVSSTDTAGNPAVATADHTYTVDTTANASITIATVAGDDIVNAAESNKPVTLSGTVGGDAKAGDIVTLTVGTHTYSATVTGTAGNYSYSVAVPGADLLGNGNVHASVSTMSASGNPSTAATDHTYTVDTTASASITIATVAGDDIVNAAESNKPVTLSGTVSGDAKAGDIVTLTVGTHTYNATVTGTAGNYSYSVAVPGADLLGNGNVHASVSSTDTAGNPAVATADHTYTVDTTASASITIATVAGDDIVNAAESNKPVTLSGTVGGDAKAGDIVTLTVGTHTYNATVTGTAGNYSYSVAVPGADLLGNGNVHASVSSTDTAGNPAVATADHTYTVDTTASASITIATVAGDDIVNAAESGSGKLVTLSGTVGGDAKAGDIVTLTVGTHTYNATVTGTAGNYSYSVAVPGADLLGNGNVHASVSSTDTAGNPAVATADHTYTVDTTASASITIATVAGDDIVNAAESNKPVTLSGTVGGDAKAGDIVTLTVGTHTYNATVTGTAGNYSYSVAVPGADLLGNGNVHASVSSTDAAGNPAVATADHTYTVDTTANASITIATVAGDDIVNAAESNKPVTLSGTVGGDAKAGDIVTLTVGTHTYNATVTGTAGNYSYSVAVPGADLLGNGNVHASVSSTDAAGNPAVATADHTYTVDTTASASITIATVAGDDIVNAAESNKPVTLSGTVGGDAKAGDIVTLTVGTHTYNATVTGTAGNYSYSVAVPGADLLGNGNVHASVSSTDTAGNPAVATADHTYTVDTTANASITIATVAGDDIVNAAESNKPVTLSGTVSGDAKAGDIVTLTVGTHTYNATVTGTAGNYSYSVAVPGADLLGNGNVHASVSTMSASGNPSTAATDHTYTVDTTASASITIATVAGDDIVNAAESNKPVTLSGTVSGDAKAGDIVTLTVGTHTYNATVTGTAGNYSYSVAVPGADLLGNGNVHASVSTMSASGNPSTAATDHTYTVDTTASASITIATVAGDDIVNAAESNKPVTLSGTVSGDAKAGDIVTLTVGTHTYNATVTGTAGNYSYSVAVPGADLLGNGNVHASVSSTDTAGNPAVATADHTYTVDTTASASITIATVAGDDIVNAAESNKPVTLSGTVSGDAKAGDIVTLTVGTHTYNATVTGTAGNYSYSVAVPGADLLGNGNVHASVSSTDAAGNPAVATADHTYTVDTTANASITIATVAGDDIVNAAESGSGKLVTLSGTVGGDAKAGDIVTLTVGTHTYNATVTGTAGNYSYSVAVPGADLLGNGNVHASVSSTDTAGNPAVATADHTYTVDTTASASITIATVAGDDIVNAAESGSGKLVTLSGTVGGDAKAGDIVTLTVGAHTYNATVTGTAGNYSYSVAVPGADLLGNGNVHASVSSTDTAGNPAVATADHTYTVDTTASASITIATVAGDDIVNAAESGSGKLVTLSGTVGGDAKAGDIVTLTVGTHTYNATVTGTAGNYSYSVAVPGADLLGNGNVHASVSSTDTAGNPAVATADHTYTVDTTASASITIATVAGDDIVNAAESGSGKLVTLSGTVGGDAKAGDIVTLTVGTHTYNATVTGTAGNYSYSVAVPGADLLGNGNVHASVSSTDTAGNPAVATADHTYTVDTTASASITIATVAGDDIVNAAESNKPVTLSGTVGGDAKAGDIVTLTVGTHTYNATVTGTAGNYSYSVAVPGADLLGNGNVHASVSTMSASGNPSTAATDHTYTVDTTASASITIATVAGDDIVNAAESGSGKLVTLSGTVGGDAKAGDIVTLTVGTHTYNATVTGTAGNYSYSVAVPGADLLGNGNVHASVSSTDTAGNPAVATADHTYTVDTTGPAVAAQTFSYAENSAANSVIANVMASDAKGVTGYKFTVTGTNTSADGYYQIDSTGAITLTAAGAASAVNDFEQGPNTGNYSVTVFDAAGNSTAAIITLKESNVNEAPVAVDDRYTMSEDGSAITLTPLSGDSDPDGTTPTIKSINGIALTPGIAQTILVTGGTVNITAANIISFTPSPNFNGQVSIQYVITDGLLTSNANEIITVTAVNDAPLGIDRAVTTGEDTPYHFSIADFRMNDVEDGLNSTPTAIRIDTLPGNGVLQLNGVTVIAGQVLLSTELSSLTFTPAANANGASYANFTFSVRDSGNLYDTVPNTLSIAVSPRVDLSVQDVQHWTFNEGVGTTTTNIYPTLDQIGTRTDGIAGGVDRSPTFTANGHEGFGMQFNGIWSTTSGARDGGYLALPTSVTDPLRGNGSGGGSASLVFWLNTTQTGGSIGWNSPSVIGMENNGGTTDIQWGWLDSNGRIGFGMADTLGFQSTNPINDGKWHHVAMNHNFTTGATEVWVDGVLNSSGNILPGAIMPNKFLGFGVTADDGAATDRYLNGTLDDARIYDRTLTGAQIKAIYAVESNNLGANAVLDNDGGSVRFALVGNDYTHIEVTGAPIGATFSDGVGGHSVTTTSVGQIVDLTGWTQAELAVGNLGTNSALLAVTATGATAGDSVTQFVNIVTDTTVFNGSNSNETLTGTAGADFISGMGGNDTINAGNGDDRVFGGSGDDIILGGAGKDVLVGGVGNDTLTGGTEADTFRWSLGDAGTTTLPANDRVTDFDPAAFSAGGDRLDLRDLLQGENHASGNGNLGDYLHFVKTGNDTVVHISSTGGFAGGFSAAKDDQVITLSNVLLTGADDAAIINDLLTKGKLIVD</sequence>
<dbReference type="PROSITE" id="PS00330">
    <property type="entry name" value="HEMOLYSIN_CALCIUM"/>
    <property type="match status" value="2"/>
</dbReference>
<evidence type="ECO:0000313" key="3">
    <source>
        <dbReference type="EMBL" id="AZP13124.1"/>
    </source>
</evidence>
<dbReference type="RefSeq" id="WP_126128500.1">
    <property type="nucleotide sequence ID" value="NZ_CP034464.1"/>
</dbReference>
<dbReference type="InterPro" id="IPR002126">
    <property type="entry name" value="Cadherin-like_dom"/>
</dbReference>
<dbReference type="GO" id="GO:0016020">
    <property type="term" value="C:membrane"/>
    <property type="evidence" value="ECO:0007669"/>
    <property type="project" value="InterPro"/>
</dbReference>
<gene>
    <name evidence="3" type="ORF">EJN92_14625</name>
</gene>
<dbReference type="PROSITE" id="PS50268">
    <property type="entry name" value="CADHERIN_2"/>
    <property type="match status" value="1"/>
</dbReference>
<keyword evidence="4" id="KW-1185">Reference proteome</keyword>
<dbReference type="GO" id="GO:0007156">
    <property type="term" value="P:homophilic cell adhesion via plasma membrane adhesion molecules"/>
    <property type="evidence" value="ECO:0007669"/>
    <property type="project" value="InterPro"/>
</dbReference>
<dbReference type="Pfam" id="PF00353">
    <property type="entry name" value="HemolysinCabind"/>
    <property type="match status" value="2"/>
</dbReference>
<dbReference type="InterPro" id="IPR001343">
    <property type="entry name" value="Hemolysn_Ca-bd"/>
</dbReference>
<organism evidence="3 4">
    <name type="scientific">Undibacterium parvum</name>
    <dbReference type="NCBI Taxonomy" id="401471"/>
    <lineage>
        <taxon>Bacteria</taxon>
        <taxon>Pseudomonadati</taxon>
        <taxon>Pseudomonadota</taxon>
        <taxon>Betaproteobacteria</taxon>
        <taxon>Burkholderiales</taxon>
        <taxon>Oxalobacteraceae</taxon>
        <taxon>Undibacterium</taxon>
    </lineage>
</organism>
<feature type="compositionally biased region" description="Polar residues" evidence="1">
    <location>
        <begin position="272"/>
        <end position="288"/>
    </location>
</feature>
<dbReference type="SUPFAM" id="SSF51120">
    <property type="entry name" value="beta-Roll"/>
    <property type="match status" value="1"/>
</dbReference>
<proteinExistence type="predicted"/>
<reference evidence="3 4" key="1">
    <citation type="journal article" date="2011" name="Int. J. Syst. Evol. Microbiol.">
        <title>Description of Undibacterium oligocarboniphilum sp. nov., isolated from purified water, and Undibacterium pigrum strain CCUG 49012 as the type strain of Undibacterium parvum sp. nov., and emended descriptions of the genus Undibacterium and the species Undibacterium pigrum.</title>
        <authorList>
            <person name="Eder W."/>
            <person name="Wanner G."/>
            <person name="Ludwig W."/>
            <person name="Busse H.J."/>
            <person name="Ziemke-Kageler F."/>
            <person name="Lang E."/>
        </authorList>
    </citation>
    <scope>NUCLEOTIDE SEQUENCE [LARGE SCALE GENOMIC DNA]</scope>
    <source>
        <strain evidence="3 4">DSM 23061</strain>
    </source>
</reference>
<dbReference type="GO" id="GO:0005509">
    <property type="term" value="F:calcium ion binding"/>
    <property type="evidence" value="ECO:0007669"/>
    <property type="project" value="InterPro"/>
</dbReference>
<dbReference type="Gene3D" id="2.150.10.10">
    <property type="entry name" value="Serralysin-like metalloprotease, C-terminal"/>
    <property type="match status" value="1"/>
</dbReference>
<dbReference type="Pfam" id="PF17963">
    <property type="entry name" value="Big_9"/>
    <property type="match status" value="1"/>
</dbReference>
<dbReference type="InterPro" id="IPR019960">
    <property type="entry name" value="T1SS_VCA0849"/>
</dbReference>
<dbReference type="InterPro" id="IPR049826">
    <property type="entry name" value="Ig-like_ice"/>
</dbReference>
<dbReference type="Gene3D" id="2.60.120.200">
    <property type="match status" value="1"/>
</dbReference>
<dbReference type="OrthoDB" id="8728276at2"/>
<dbReference type="Gene3D" id="2.60.40.10">
    <property type="entry name" value="Immunoglobulins"/>
    <property type="match status" value="29"/>
</dbReference>
<protein>
    <submittedName>
        <fullName evidence="3">Ig-like domain-containing protein</fullName>
    </submittedName>
</protein>
<feature type="domain" description="Cadherin" evidence="2">
    <location>
        <begin position="3215"/>
        <end position="3322"/>
    </location>
</feature>
<dbReference type="KEGG" id="upv:EJN92_14625"/>
<feature type="region of interest" description="Disordered" evidence="1">
    <location>
        <begin position="239"/>
        <end position="288"/>
    </location>
</feature>
<dbReference type="InterPro" id="IPR011049">
    <property type="entry name" value="Serralysin-like_metalloprot_C"/>
</dbReference>
<dbReference type="InterPro" id="IPR013783">
    <property type="entry name" value="Ig-like_fold"/>
</dbReference>